<reference evidence="1 2" key="1">
    <citation type="submission" date="2018-04" db="EMBL/GenBank/DDBJ databases">
        <title>The genome of golden apple snail Pomacea canaliculata provides insight into stress tolerance and invasive adaptation.</title>
        <authorList>
            <person name="Liu C."/>
            <person name="Liu B."/>
            <person name="Ren Y."/>
            <person name="Zhang Y."/>
            <person name="Wang H."/>
            <person name="Li S."/>
            <person name="Jiang F."/>
            <person name="Yin L."/>
            <person name="Zhang G."/>
            <person name="Qian W."/>
            <person name="Fan W."/>
        </authorList>
    </citation>
    <scope>NUCLEOTIDE SEQUENCE [LARGE SCALE GENOMIC DNA]</scope>
    <source>
        <strain evidence="1">SZHN2017</strain>
        <tissue evidence="1">Muscle</tissue>
    </source>
</reference>
<name>A0A2T7PVQ4_POMCA</name>
<proteinExistence type="predicted"/>
<protein>
    <submittedName>
        <fullName evidence="1">Uncharacterized protein</fullName>
    </submittedName>
</protein>
<dbReference type="Proteomes" id="UP000245119">
    <property type="component" value="Linkage Group LG1"/>
</dbReference>
<evidence type="ECO:0000313" key="2">
    <source>
        <dbReference type="Proteomes" id="UP000245119"/>
    </source>
</evidence>
<evidence type="ECO:0000313" key="1">
    <source>
        <dbReference type="EMBL" id="PVD37516.1"/>
    </source>
</evidence>
<gene>
    <name evidence="1" type="ORF">C0Q70_00110</name>
</gene>
<accession>A0A2T7PVQ4</accession>
<comment type="caution">
    <text evidence="1">The sequence shown here is derived from an EMBL/GenBank/DDBJ whole genome shotgun (WGS) entry which is preliminary data.</text>
</comment>
<keyword evidence="2" id="KW-1185">Reference proteome</keyword>
<sequence length="104" mass="11593">MVVLALALGGMASVPQLALCLLLPLRVLYATYPLSTCRIRPRRGCCCRRPGITWCLHLHLVVRHWCRQLALCLLLPLRVLYGTYPLSTCRISTAAGLLLSPPRQ</sequence>
<dbReference type="EMBL" id="PZQS01000001">
    <property type="protein sequence ID" value="PVD37516.1"/>
    <property type="molecule type" value="Genomic_DNA"/>
</dbReference>
<dbReference type="AlphaFoldDB" id="A0A2T7PVQ4"/>
<organism evidence="1 2">
    <name type="scientific">Pomacea canaliculata</name>
    <name type="common">Golden apple snail</name>
    <dbReference type="NCBI Taxonomy" id="400727"/>
    <lineage>
        <taxon>Eukaryota</taxon>
        <taxon>Metazoa</taxon>
        <taxon>Spiralia</taxon>
        <taxon>Lophotrochozoa</taxon>
        <taxon>Mollusca</taxon>
        <taxon>Gastropoda</taxon>
        <taxon>Caenogastropoda</taxon>
        <taxon>Architaenioglossa</taxon>
        <taxon>Ampullarioidea</taxon>
        <taxon>Ampullariidae</taxon>
        <taxon>Pomacea</taxon>
    </lineage>
</organism>